<feature type="domain" description="Serine hydroxymethyltransferase-like" evidence="11">
    <location>
        <begin position="5"/>
        <end position="370"/>
    </location>
</feature>
<comment type="caution">
    <text evidence="9">Lacks conserved residue(s) required for the propagation of feature annotation.</text>
</comment>
<dbReference type="InterPro" id="IPR039429">
    <property type="entry name" value="SHMT-like_dom"/>
</dbReference>
<dbReference type="InterPro" id="IPR049943">
    <property type="entry name" value="Ser_HO-MeTrfase-like"/>
</dbReference>
<dbReference type="OrthoDB" id="5821at2157"/>
<dbReference type="HAMAP" id="MF_00051">
    <property type="entry name" value="SHMT"/>
    <property type="match status" value="1"/>
</dbReference>
<gene>
    <name evidence="9" type="primary">glyA</name>
    <name evidence="12" type="ordered locus">Arcve_0327</name>
</gene>
<dbReference type="InterPro" id="IPR001085">
    <property type="entry name" value="Ser_HO-MeTrfase"/>
</dbReference>
<accession>F2KP52</accession>
<dbReference type="InterPro" id="IPR015421">
    <property type="entry name" value="PyrdxlP-dep_Trfase_major"/>
</dbReference>
<dbReference type="HOGENOM" id="CLU_022477_2_1_2"/>
<reference evidence="12 13" key="1">
    <citation type="submission" date="2011-03" db="EMBL/GenBank/DDBJ databases">
        <title>The complete genome of Archaeoglobus veneficus SNP6.</title>
        <authorList>
            <consortium name="US DOE Joint Genome Institute (JGI-PGF)"/>
            <person name="Lucas S."/>
            <person name="Copeland A."/>
            <person name="Lapidus A."/>
            <person name="Bruce D."/>
            <person name="Goodwin L."/>
            <person name="Pitluck S."/>
            <person name="Kyrpides N."/>
            <person name="Mavromatis K."/>
            <person name="Pagani I."/>
            <person name="Ivanova N."/>
            <person name="Mikhailova N."/>
            <person name="Lu M."/>
            <person name="Detter J.C."/>
            <person name="Tapia R."/>
            <person name="Han C."/>
            <person name="Land M."/>
            <person name="Hauser L."/>
            <person name="Markowitz V."/>
            <person name="Cheng J.-F."/>
            <person name="Hugenholtz P."/>
            <person name="Woyke T."/>
            <person name="Wu D."/>
            <person name="Spring S."/>
            <person name="Brambilla E."/>
            <person name="Klenk H.-P."/>
            <person name="Eisen J.A."/>
        </authorList>
    </citation>
    <scope>NUCLEOTIDE SEQUENCE [LARGE SCALE GENOMIC DNA]</scope>
    <source>
        <strain>SNP6</strain>
    </source>
</reference>
<keyword evidence="4 9" id="KW-0963">Cytoplasm</keyword>
<dbReference type="EMBL" id="CP002588">
    <property type="protein sequence ID" value="AEA46360.1"/>
    <property type="molecule type" value="Genomic_DNA"/>
</dbReference>
<keyword evidence="12" id="KW-0489">Methyltransferase</keyword>
<evidence type="ECO:0000256" key="3">
    <source>
        <dbReference type="ARBA" id="ARBA00011738"/>
    </source>
</evidence>
<keyword evidence="6 9" id="KW-0028">Amino-acid biosynthesis</keyword>
<comment type="similarity">
    <text evidence="2 9">Belongs to the SHMT family.</text>
</comment>
<dbReference type="InterPro" id="IPR015424">
    <property type="entry name" value="PyrdxlP-dep_Trfase"/>
</dbReference>
<dbReference type="InterPro" id="IPR015422">
    <property type="entry name" value="PyrdxlP-dep_Trfase_small"/>
</dbReference>
<dbReference type="NCBIfam" id="NF000586">
    <property type="entry name" value="PRK00011.1"/>
    <property type="match status" value="1"/>
</dbReference>
<evidence type="ECO:0000256" key="4">
    <source>
        <dbReference type="ARBA" id="ARBA00022490"/>
    </source>
</evidence>
<evidence type="ECO:0000256" key="9">
    <source>
        <dbReference type="HAMAP-Rule" id="MF_00051"/>
    </source>
</evidence>
<dbReference type="GO" id="GO:0032259">
    <property type="term" value="P:methylation"/>
    <property type="evidence" value="ECO:0007669"/>
    <property type="project" value="UniProtKB-KW"/>
</dbReference>
<dbReference type="eggNOG" id="arCOG00070">
    <property type="taxonomic scope" value="Archaea"/>
</dbReference>
<organism evidence="12 13">
    <name type="scientific">Archaeoglobus veneficus (strain DSM 11195 / SNP6)</name>
    <dbReference type="NCBI Taxonomy" id="693661"/>
    <lineage>
        <taxon>Archaea</taxon>
        <taxon>Methanobacteriati</taxon>
        <taxon>Methanobacteriota</taxon>
        <taxon>Archaeoglobi</taxon>
        <taxon>Archaeoglobales</taxon>
        <taxon>Archaeoglobaceae</taxon>
        <taxon>Archaeoglobus</taxon>
    </lineage>
</organism>
<proteinExistence type="inferred from homology"/>
<comment type="subunit">
    <text evidence="3 9">Homodimer.</text>
</comment>
<evidence type="ECO:0000256" key="8">
    <source>
        <dbReference type="ARBA" id="ARBA00022898"/>
    </source>
</evidence>
<dbReference type="Gene3D" id="3.40.640.10">
    <property type="entry name" value="Type I PLP-dependent aspartate aminotransferase-like (Major domain)"/>
    <property type="match status" value="1"/>
</dbReference>
<dbReference type="Pfam" id="PF00464">
    <property type="entry name" value="SHMT"/>
    <property type="match status" value="1"/>
</dbReference>
<keyword evidence="13" id="KW-1185">Reference proteome</keyword>
<dbReference type="GO" id="GO:0035999">
    <property type="term" value="P:tetrahydrofolate interconversion"/>
    <property type="evidence" value="ECO:0007669"/>
    <property type="project" value="InterPro"/>
</dbReference>
<evidence type="ECO:0000256" key="10">
    <source>
        <dbReference type="PIRSR" id="PIRSR000412-50"/>
    </source>
</evidence>
<name>F2KP52_ARCVS</name>
<comment type="pathway">
    <text evidence="9">Amino-acid biosynthesis; glycine biosynthesis; glycine from L-serine: step 1/1.</text>
</comment>
<dbReference type="STRING" id="693661.Arcve_0327"/>
<evidence type="ECO:0000313" key="12">
    <source>
        <dbReference type="EMBL" id="AEA46360.1"/>
    </source>
</evidence>
<sequence length="406" mass="45048">MREFEQVFSIIEEHHRLMASSLPLIASENVTSMAVRRCYTSDLGHRYAMGEIGERAYEGCEYIDEIERKAVELTKRLFNAEHANVRPISGTVANIAVYHALTSCGDSIFSLPVECGGHTSHDDTARIRCLNVHFLPFDSERFNIDIDAASRMIREVKPRLIVLGASVFLFPHPVKEIVEIAAEVGANVIYDASHVLGLIAGKQFQDPVKEGADVVTASTHKTFFGPQRAIILCKSELAEKIDYAVMPCVVSNHHLNTLAGYVIACLEMLEFGESYAKQTVRNAKRLAERLYELGMKVVGEAEGFTESHQVVIDVDDGEKAAKTLEKAGIITNRCLLPWSEGKSAGIRIGVQEVTRLGMKGGEMEYIAELISKALDGIDVRSEVVELSKQFNTVKYTFEESHAYSFI</sequence>
<evidence type="ECO:0000256" key="2">
    <source>
        <dbReference type="ARBA" id="ARBA00006376"/>
    </source>
</evidence>
<dbReference type="Gene3D" id="3.90.1150.10">
    <property type="entry name" value="Aspartate Aminotransferase, domain 1"/>
    <property type="match status" value="1"/>
</dbReference>
<dbReference type="RefSeq" id="WP_013683034.1">
    <property type="nucleotide sequence ID" value="NC_015320.1"/>
</dbReference>
<keyword evidence="8 9" id="KW-0663">Pyridoxal phosphate</keyword>
<dbReference type="PANTHER" id="PTHR11680:SF35">
    <property type="entry name" value="SERINE HYDROXYMETHYLTRANSFERASE 1"/>
    <property type="match status" value="1"/>
</dbReference>
<dbReference type="AlphaFoldDB" id="F2KP52"/>
<evidence type="ECO:0000256" key="5">
    <source>
        <dbReference type="ARBA" id="ARBA00022563"/>
    </source>
</evidence>
<dbReference type="KEGG" id="ave:Arcve_0327"/>
<evidence type="ECO:0000256" key="1">
    <source>
        <dbReference type="ARBA" id="ARBA00001933"/>
    </source>
</evidence>
<dbReference type="PANTHER" id="PTHR11680">
    <property type="entry name" value="SERINE HYDROXYMETHYLTRANSFERASE"/>
    <property type="match status" value="1"/>
</dbReference>
<dbReference type="GO" id="GO:0008168">
    <property type="term" value="F:methyltransferase activity"/>
    <property type="evidence" value="ECO:0007669"/>
    <property type="project" value="UniProtKB-KW"/>
</dbReference>
<dbReference type="PROSITE" id="PS00096">
    <property type="entry name" value="SHMT"/>
    <property type="match status" value="1"/>
</dbReference>
<feature type="modified residue" description="N6-(pyridoxal phosphate)lysine" evidence="9 10">
    <location>
        <position position="221"/>
    </location>
</feature>
<comment type="cofactor">
    <cofactor evidence="1 9 10">
        <name>pyridoxal 5'-phosphate</name>
        <dbReference type="ChEBI" id="CHEBI:597326"/>
    </cofactor>
</comment>
<dbReference type="FunFam" id="3.40.640.10:FF:000101">
    <property type="entry name" value="Serine hydroxymethyltransferase"/>
    <property type="match status" value="1"/>
</dbReference>
<comment type="catalytic activity">
    <reaction evidence="9">
        <text>5,10-methylenetetrahydromethanopterin + glycine + H2O = 5,6,7,8-tetrahydromethanopterin + L-serine</text>
        <dbReference type="Rhea" id="RHEA:47104"/>
        <dbReference type="ChEBI" id="CHEBI:15377"/>
        <dbReference type="ChEBI" id="CHEBI:33384"/>
        <dbReference type="ChEBI" id="CHEBI:57305"/>
        <dbReference type="ChEBI" id="CHEBI:57818"/>
        <dbReference type="ChEBI" id="CHEBI:58103"/>
    </reaction>
</comment>
<keyword evidence="7 9" id="KW-0808">Transferase</keyword>
<dbReference type="SUPFAM" id="SSF53383">
    <property type="entry name" value="PLP-dependent transferases"/>
    <property type="match status" value="1"/>
</dbReference>
<dbReference type="InterPro" id="IPR019798">
    <property type="entry name" value="Ser_HO-MeTrfase_PLP_BS"/>
</dbReference>
<dbReference type="CDD" id="cd00378">
    <property type="entry name" value="SHMT"/>
    <property type="match status" value="1"/>
</dbReference>
<comment type="subcellular location">
    <subcellularLocation>
        <location evidence="9">Cytoplasm</location>
    </subcellularLocation>
</comment>
<evidence type="ECO:0000313" key="13">
    <source>
        <dbReference type="Proteomes" id="UP000008136"/>
    </source>
</evidence>
<feature type="binding site" evidence="9">
    <location>
        <position position="236"/>
    </location>
    <ligand>
        <name>(6S)-5,6,7,8-tetrahydrofolate</name>
        <dbReference type="ChEBI" id="CHEBI:57453"/>
    </ligand>
</feature>
<comment type="function">
    <text evidence="9">Catalyzes the reversible interconversion of serine and glycine with tetrahydromethanopterin (H4MPT) serving as the one-carbon carrier. Also exhibits a pteridine-independent aldolase activity toward beta-hydroxyamino acids, producing glycine and aldehydes, via a retro-aldol mechanism.</text>
</comment>
<evidence type="ECO:0000256" key="6">
    <source>
        <dbReference type="ARBA" id="ARBA00022605"/>
    </source>
</evidence>
<dbReference type="GeneID" id="10393421"/>
<dbReference type="GO" id="GO:0019264">
    <property type="term" value="P:glycine biosynthetic process from serine"/>
    <property type="evidence" value="ECO:0007669"/>
    <property type="project" value="UniProtKB-UniRule"/>
</dbReference>
<feature type="site" description="Plays an important role in substrate specificity" evidence="9">
    <location>
        <position position="220"/>
    </location>
</feature>
<dbReference type="UniPathway" id="UPA00288">
    <property type="reaction ID" value="UER01023"/>
</dbReference>
<dbReference type="GO" id="GO:0004372">
    <property type="term" value="F:glycine hydroxymethyltransferase activity"/>
    <property type="evidence" value="ECO:0007669"/>
    <property type="project" value="UniProtKB-UniRule"/>
</dbReference>
<dbReference type="Proteomes" id="UP000008136">
    <property type="component" value="Chromosome"/>
</dbReference>
<dbReference type="GO" id="GO:0005737">
    <property type="term" value="C:cytoplasm"/>
    <property type="evidence" value="ECO:0007669"/>
    <property type="project" value="UniProtKB-SubCell"/>
</dbReference>
<dbReference type="PIRSF" id="PIRSF000412">
    <property type="entry name" value="SHMT"/>
    <property type="match status" value="1"/>
</dbReference>
<protein>
    <recommendedName>
        <fullName evidence="9">Serine hydroxymethyltransferase</fullName>
        <shortName evidence="9">SHMT</shortName>
        <shortName evidence="9">Serine methylase</shortName>
        <ecNumber evidence="9">2.1.2.-</ecNumber>
    </recommendedName>
</protein>
<dbReference type="GO" id="GO:0030170">
    <property type="term" value="F:pyridoxal phosphate binding"/>
    <property type="evidence" value="ECO:0007669"/>
    <property type="project" value="UniProtKB-UniRule"/>
</dbReference>
<dbReference type="EC" id="2.1.2.-" evidence="9"/>
<evidence type="ECO:0000259" key="11">
    <source>
        <dbReference type="Pfam" id="PF00464"/>
    </source>
</evidence>
<keyword evidence="5 9" id="KW-0554">One-carbon metabolism</keyword>
<evidence type="ECO:0000256" key="7">
    <source>
        <dbReference type="ARBA" id="ARBA00022679"/>
    </source>
</evidence>